<keyword evidence="4" id="KW-1185">Reference proteome</keyword>
<gene>
    <name evidence="3" type="ORF">AAE021_01215</name>
</gene>
<evidence type="ECO:0000256" key="1">
    <source>
        <dbReference type="SAM" id="Phobius"/>
    </source>
</evidence>
<feature type="transmembrane region" description="Helical" evidence="1">
    <location>
        <begin position="12"/>
        <end position="33"/>
    </location>
</feature>
<feature type="transmembrane region" description="Helical" evidence="1">
    <location>
        <begin position="62"/>
        <end position="82"/>
    </location>
</feature>
<reference evidence="3 4" key="1">
    <citation type="submission" date="2024-04" db="EMBL/GenBank/DDBJ databases">
        <title>Arthrobacter sp. from Plains bison fecal sample.</title>
        <authorList>
            <person name="Ruzzini A."/>
        </authorList>
    </citation>
    <scope>NUCLEOTIDE SEQUENCE [LARGE SCALE GENOMIC DNA]</scope>
    <source>
        <strain evidence="3 4">EINP1</strain>
    </source>
</reference>
<dbReference type="Proteomes" id="UP001448858">
    <property type="component" value="Chromosome"/>
</dbReference>
<name>A0ABZ2ZZF7_9MICC</name>
<evidence type="ECO:0000259" key="2">
    <source>
        <dbReference type="Pfam" id="PF07853"/>
    </source>
</evidence>
<feature type="transmembrane region" description="Helical" evidence="1">
    <location>
        <begin position="139"/>
        <end position="160"/>
    </location>
</feature>
<dbReference type="InterPro" id="IPR012867">
    <property type="entry name" value="DUF1648"/>
</dbReference>
<dbReference type="Pfam" id="PF07853">
    <property type="entry name" value="DUF1648"/>
    <property type="match status" value="1"/>
</dbReference>
<evidence type="ECO:0000313" key="4">
    <source>
        <dbReference type="Proteomes" id="UP001448858"/>
    </source>
</evidence>
<dbReference type="EMBL" id="CP151657">
    <property type="protein sequence ID" value="WZP16239.1"/>
    <property type="molecule type" value="Genomic_DNA"/>
</dbReference>
<sequence length="173" mass="18377">MSRDTAVPGVHPGWYLAAGLVVVVVAAVGAAAWPSLPERLPVHWDGSGTADRYEEKSFGTVFFGPLLSAGLLVFLYVTALIIRPFPLNNAAPAGVDEQVHQQAGMDATLYFLALTAVDLSLLVGWISMRGWFLPPDGSVLLFVLPILGFLAAMGGAGLLARSRYRRTVAQLSA</sequence>
<proteinExistence type="predicted"/>
<dbReference type="RefSeq" id="WP_342023885.1">
    <property type="nucleotide sequence ID" value="NZ_CP151657.1"/>
</dbReference>
<keyword evidence="1" id="KW-0812">Transmembrane</keyword>
<evidence type="ECO:0000313" key="3">
    <source>
        <dbReference type="EMBL" id="WZP16239.1"/>
    </source>
</evidence>
<keyword evidence="1" id="KW-1133">Transmembrane helix</keyword>
<organism evidence="3 4">
    <name type="scientific">Arthrobacter citreus</name>
    <dbReference type="NCBI Taxonomy" id="1670"/>
    <lineage>
        <taxon>Bacteria</taxon>
        <taxon>Bacillati</taxon>
        <taxon>Actinomycetota</taxon>
        <taxon>Actinomycetes</taxon>
        <taxon>Micrococcales</taxon>
        <taxon>Micrococcaceae</taxon>
        <taxon>Arthrobacter</taxon>
    </lineage>
</organism>
<keyword evidence="1" id="KW-0472">Membrane</keyword>
<accession>A0ABZ2ZZF7</accession>
<feature type="transmembrane region" description="Helical" evidence="1">
    <location>
        <begin position="107"/>
        <end position="127"/>
    </location>
</feature>
<protein>
    <submittedName>
        <fullName evidence="3">DUF1648 domain-containing protein</fullName>
    </submittedName>
</protein>
<feature type="domain" description="DUF1648" evidence="2">
    <location>
        <begin position="20"/>
        <end position="67"/>
    </location>
</feature>